<evidence type="ECO:0000259" key="7">
    <source>
        <dbReference type="Pfam" id="PF20684"/>
    </source>
</evidence>
<dbReference type="EMBL" id="JAQQWM010000006">
    <property type="protein sequence ID" value="KAK8060739.1"/>
    <property type="molecule type" value="Genomic_DNA"/>
</dbReference>
<dbReference type="InterPro" id="IPR052337">
    <property type="entry name" value="SAT4-like"/>
</dbReference>
<dbReference type="PANTHER" id="PTHR33048">
    <property type="entry name" value="PTH11-LIKE INTEGRAL MEMBRANE PROTEIN (AFU_ORTHOLOGUE AFUA_5G11245)"/>
    <property type="match status" value="1"/>
</dbReference>
<evidence type="ECO:0000256" key="5">
    <source>
        <dbReference type="ARBA" id="ARBA00038359"/>
    </source>
</evidence>
<dbReference type="Proteomes" id="UP001446871">
    <property type="component" value="Unassembled WGS sequence"/>
</dbReference>
<name>A0ABR1USC0_9PEZI</name>
<sequence length="314" mass="34616">MSLYRPAVAIPVYSVLAGVGIATTGVRLWVRTRVARVALGLDDLFVVLGGIVAAACTAMQYYNAIHGSGGEATDSSTRTNAAVAAHKIDWAMIVIEKPAFGFVKLSILFFYGRIFDVWPSFRRINSVMICIAVVWMIGFTVADVLLCGAHPELNWAVDQTVSRKKCGQKGILLLSFAVTSVATDWVLLVLPLFYIGHLQMSMRKKLSSGFVFFLGMASTTASILRLIFLSIALPTGRLEFAYLPPAKEKTPLVLQVFNPTFWVMVELWLGIWAANLPPCSPLLRGLHPYQLLSRLYRRTTSRLSSEPSASKERV</sequence>
<feature type="transmembrane region" description="Helical" evidence="6">
    <location>
        <begin position="37"/>
        <end position="62"/>
    </location>
</feature>
<feature type="transmembrane region" description="Helical" evidence="6">
    <location>
        <begin position="127"/>
        <end position="151"/>
    </location>
</feature>
<evidence type="ECO:0000256" key="4">
    <source>
        <dbReference type="ARBA" id="ARBA00023136"/>
    </source>
</evidence>
<keyword evidence="2 6" id="KW-0812">Transmembrane</keyword>
<dbReference type="InterPro" id="IPR049326">
    <property type="entry name" value="Rhodopsin_dom_fungi"/>
</dbReference>
<evidence type="ECO:0000256" key="1">
    <source>
        <dbReference type="ARBA" id="ARBA00004141"/>
    </source>
</evidence>
<dbReference type="Pfam" id="PF20684">
    <property type="entry name" value="Fung_rhodopsin"/>
    <property type="match status" value="1"/>
</dbReference>
<comment type="similarity">
    <text evidence="5">Belongs to the SAT4 family.</text>
</comment>
<evidence type="ECO:0000313" key="9">
    <source>
        <dbReference type="Proteomes" id="UP001446871"/>
    </source>
</evidence>
<evidence type="ECO:0000256" key="2">
    <source>
        <dbReference type="ARBA" id="ARBA00022692"/>
    </source>
</evidence>
<evidence type="ECO:0000256" key="3">
    <source>
        <dbReference type="ARBA" id="ARBA00022989"/>
    </source>
</evidence>
<evidence type="ECO:0000256" key="6">
    <source>
        <dbReference type="SAM" id="Phobius"/>
    </source>
</evidence>
<feature type="transmembrane region" description="Helical" evidence="6">
    <location>
        <begin position="206"/>
        <end position="232"/>
    </location>
</feature>
<accession>A0ABR1USC0</accession>
<feature type="transmembrane region" description="Helical" evidence="6">
    <location>
        <begin position="171"/>
        <end position="194"/>
    </location>
</feature>
<keyword evidence="9" id="KW-1185">Reference proteome</keyword>
<reference evidence="8 9" key="1">
    <citation type="submission" date="2023-01" db="EMBL/GenBank/DDBJ databases">
        <title>Analysis of 21 Apiospora genomes using comparative genomics revels a genus with tremendous synthesis potential of carbohydrate active enzymes and secondary metabolites.</title>
        <authorList>
            <person name="Sorensen T."/>
        </authorList>
    </citation>
    <scope>NUCLEOTIDE SEQUENCE [LARGE SCALE GENOMIC DNA]</scope>
    <source>
        <strain evidence="8 9">CBS 83171</strain>
    </source>
</reference>
<feature type="domain" description="Rhodopsin" evidence="7">
    <location>
        <begin position="26"/>
        <end position="284"/>
    </location>
</feature>
<feature type="transmembrane region" description="Helical" evidence="6">
    <location>
        <begin position="99"/>
        <end position="115"/>
    </location>
</feature>
<protein>
    <recommendedName>
        <fullName evidence="7">Rhodopsin domain-containing protein</fullName>
    </recommendedName>
</protein>
<comment type="subcellular location">
    <subcellularLocation>
        <location evidence="1">Membrane</location>
        <topology evidence="1">Multi-pass membrane protein</topology>
    </subcellularLocation>
</comment>
<feature type="transmembrane region" description="Helical" evidence="6">
    <location>
        <begin position="12"/>
        <end position="30"/>
    </location>
</feature>
<dbReference type="PANTHER" id="PTHR33048:SF134">
    <property type="entry name" value="INTEGRAL MEMBRANE PROTEIN"/>
    <property type="match status" value="1"/>
</dbReference>
<comment type="caution">
    <text evidence="8">The sequence shown here is derived from an EMBL/GenBank/DDBJ whole genome shotgun (WGS) entry which is preliminary data.</text>
</comment>
<proteinExistence type="inferred from homology"/>
<gene>
    <name evidence="8" type="ORF">PG996_010669</name>
</gene>
<organism evidence="8 9">
    <name type="scientific">Apiospora saccharicola</name>
    <dbReference type="NCBI Taxonomy" id="335842"/>
    <lineage>
        <taxon>Eukaryota</taxon>
        <taxon>Fungi</taxon>
        <taxon>Dikarya</taxon>
        <taxon>Ascomycota</taxon>
        <taxon>Pezizomycotina</taxon>
        <taxon>Sordariomycetes</taxon>
        <taxon>Xylariomycetidae</taxon>
        <taxon>Amphisphaeriales</taxon>
        <taxon>Apiosporaceae</taxon>
        <taxon>Apiospora</taxon>
    </lineage>
</organism>
<evidence type="ECO:0000313" key="8">
    <source>
        <dbReference type="EMBL" id="KAK8060739.1"/>
    </source>
</evidence>
<keyword evidence="3 6" id="KW-1133">Transmembrane helix</keyword>
<keyword evidence="4 6" id="KW-0472">Membrane</keyword>